<feature type="transmembrane region" description="Helical" evidence="1">
    <location>
        <begin position="86"/>
        <end position="107"/>
    </location>
</feature>
<dbReference type="Proteomes" id="UP000019335">
    <property type="component" value="Unassembled WGS sequence"/>
</dbReference>
<dbReference type="AlphaFoldDB" id="W7TKT7"/>
<evidence type="ECO:0000256" key="1">
    <source>
        <dbReference type="SAM" id="Phobius"/>
    </source>
</evidence>
<evidence type="ECO:0000313" key="3">
    <source>
        <dbReference type="Proteomes" id="UP000019335"/>
    </source>
</evidence>
<dbReference type="Gene3D" id="1.20.5.110">
    <property type="match status" value="1"/>
</dbReference>
<dbReference type="OrthoDB" id="10274268at2759"/>
<sequence>MMAASYPAAYTYGAVEEVHDRTALLKGTIRLTEETNQLAAGIGEDMRGQRVALEDGSTRIREMKGFAGEARRILNQMARRAAWHRATLWGIIVFLSLCIGLTLYRLFTNRGHII</sequence>
<evidence type="ECO:0000313" key="2">
    <source>
        <dbReference type="EMBL" id="EWM20996.1"/>
    </source>
</evidence>
<gene>
    <name evidence="2" type="ORF">Naga_100081g10</name>
</gene>
<proteinExistence type="predicted"/>
<comment type="caution">
    <text evidence="2">The sequence shown here is derived from an EMBL/GenBank/DDBJ whole genome shotgun (WGS) entry which is preliminary data.</text>
</comment>
<dbReference type="Pfam" id="PF12352">
    <property type="entry name" value="V-SNARE_C"/>
    <property type="match status" value="1"/>
</dbReference>
<accession>W7TKT7</accession>
<keyword evidence="1" id="KW-0472">Membrane</keyword>
<reference evidence="2 3" key="1">
    <citation type="journal article" date="2014" name="Mol. Plant">
        <title>Chromosome Scale Genome Assembly and Transcriptome Profiling of Nannochloropsis gaditana in Nitrogen Depletion.</title>
        <authorList>
            <person name="Corteggiani Carpinelli E."/>
            <person name="Telatin A."/>
            <person name="Vitulo N."/>
            <person name="Forcato C."/>
            <person name="D'Angelo M."/>
            <person name="Schiavon R."/>
            <person name="Vezzi A."/>
            <person name="Giacometti G.M."/>
            <person name="Morosinotto T."/>
            <person name="Valle G."/>
        </authorList>
    </citation>
    <scope>NUCLEOTIDE SEQUENCE [LARGE SCALE GENOMIC DNA]</scope>
    <source>
        <strain evidence="2 3">B-31</strain>
    </source>
</reference>
<keyword evidence="3" id="KW-1185">Reference proteome</keyword>
<protein>
    <submittedName>
        <fullName evidence="2">Uncharacterized protein</fullName>
    </submittedName>
</protein>
<organism evidence="2 3">
    <name type="scientific">Nannochloropsis gaditana</name>
    <dbReference type="NCBI Taxonomy" id="72520"/>
    <lineage>
        <taxon>Eukaryota</taxon>
        <taxon>Sar</taxon>
        <taxon>Stramenopiles</taxon>
        <taxon>Ochrophyta</taxon>
        <taxon>Eustigmatophyceae</taxon>
        <taxon>Eustigmatales</taxon>
        <taxon>Monodopsidaceae</taxon>
        <taxon>Nannochloropsis</taxon>
    </lineage>
</organism>
<keyword evidence="1" id="KW-1133">Transmembrane helix</keyword>
<keyword evidence="1" id="KW-0812">Transmembrane</keyword>
<name>W7TKT7_9STRA</name>
<dbReference type="SUPFAM" id="SSF58038">
    <property type="entry name" value="SNARE fusion complex"/>
    <property type="match status" value="1"/>
</dbReference>
<dbReference type="EMBL" id="AZIL01002699">
    <property type="protein sequence ID" value="EWM20996.1"/>
    <property type="molecule type" value="Genomic_DNA"/>
</dbReference>